<dbReference type="EMBL" id="CP033924">
    <property type="protein sequence ID" value="AZA82186.1"/>
    <property type="molecule type" value="Genomic_DNA"/>
</dbReference>
<evidence type="ECO:0000313" key="2">
    <source>
        <dbReference type="EMBL" id="PNW14138.1"/>
    </source>
</evidence>
<dbReference type="Proteomes" id="UP000279972">
    <property type="component" value="Chromosome"/>
</dbReference>
<keyword evidence="4" id="KW-1185">Reference proteome</keyword>
<dbReference type="EMBL" id="PPEH01000003">
    <property type="protein sequence ID" value="PNW14138.1"/>
    <property type="molecule type" value="Genomic_DNA"/>
</dbReference>
<dbReference type="Proteomes" id="UP000236262">
    <property type="component" value="Unassembled WGS sequence"/>
</dbReference>
<dbReference type="KEGG" id="clac:EG342_09850"/>
<protein>
    <submittedName>
        <fullName evidence="2">Uncharacterized protein</fullName>
    </submittedName>
</protein>
<dbReference type="OrthoDB" id="1273921at2"/>
<gene>
    <name evidence="2" type="ORF">C1637_09850</name>
    <name evidence="1" type="ORF">EG342_09850</name>
</gene>
<dbReference type="AlphaFoldDB" id="A0A3G6RHS7"/>
<dbReference type="RefSeq" id="WP_103291453.1">
    <property type="nucleotide sequence ID" value="NZ_CP033924.1"/>
</dbReference>
<evidence type="ECO:0000313" key="3">
    <source>
        <dbReference type="Proteomes" id="UP000236262"/>
    </source>
</evidence>
<accession>A0A3G6RHS7</accession>
<reference evidence="1 4" key="2">
    <citation type="submission" date="2018-11" db="EMBL/GenBank/DDBJ databases">
        <title>Proposal to divide the Flavobacteriaceae and reorganize its genera based on Amino Acid Identity values calculated from whole genome sequences.</title>
        <authorList>
            <person name="Nicholson A.C."/>
            <person name="Gulvik C.A."/>
            <person name="Whitney A.M."/>
            <person name="Humrighouse B.W."/>
            <person name="Bell M."/>
            <person name="Holmes B."/>
            <person name="Steigerwalt A.G."/>
            <person name="Villarma A."/>
            <person name="Sheth M."/>
            <person name="Batra D."/>
            <person name="Pryor J."/>
            <person name="Bernardet J.-F."/>
            <person name="Hugo C."/>
            <person name="Kampfer P."/>
            <person name="Newman J."/>
            <person name="McQuiston J.R."/>
        </authorList>
    </citation>
    <scope>NUCLEOTIDE SEQUENCE [LARGE SCALE GENOMIC DNA]</scope>
    <source>
        <strain evidence="1 4">KC_1864</strain>
    </source>
</reference>
<reference evidence="2 3" key="1">
    <citation type="submission" date="2018-01" db="EMBL/GenBank/DDBJ databases">
        <title>Draft genome sequences of Chryseobacterium lactis NCTC11390, Chryseobacterium oncorhynchi 701B-08, and Chryseobacterium viscerum 687B-08.</title>
        <authorList>
            <person name="Jeong J.-J."/>
            <person name="Lee Y.J."/>
            <person name="Park B."/>
            <person name="Choi I.-G."/>
            <person name="Kim K.D."/>
        </authorList>
    </citation>
    <scope>NUCLEOTIDE SEQUENCE [LARGE SCALE GENOMIC DNA]</scope>
    <source>
        <strain evidence="2 3">NCTC11390</strain>
    </source>
</reference>
<sequence>MKNTLENKSLFFALHWGQKIMAVTVNENDVRQKVGGTYMDKYHIKSCHLELNSCLKISDEQALEVAKRCYQSEKYLKVEYGKIIASNLHYAKDNDTMGYNAAVNEYLRAEGFAVPYDGKSVLTLINYGWIKLK</sequence>
<evidence type="ECO:0000313" key="4">
    <source>
        <dbReference type="Proteomes" id="UP000279972"/>
    </source>
</evidence>
<proteinExistence type="predicted"/>
<name>A0A3G6RHS7_CHRLC</name>
<organism evidence="2 3">
    <name type="scientific">Chryseobacterium lactis</name>
    <dbReference type="NCBI Taxonomy" id="1241981"/>
    <lineage>
        <taxon>Bacteria</taxon>
        <taxon>Pseudomonadati</taxon>
        <taxon>Bacteroidota</taxon>
        <taxon>Flavobacteriia</taxon>
        <taxon>Flavobacteriales</taxon>
        <taxon>Weeksellaceae</taxon>
        <taxon>Chryseobacterium group</taxon>
        <taxon>Chryseobacterium</taxon>
    </lineage>
</organism>
<evidence type="ECO:0000313" key="1">
    <source>
        <dbReference type="EMBL" id="AZA82186.1"/>
    </source>
</evidence>